<accession>A0ABV7YVE5</accession>
<feature type="transmembrane region" description="Helical" evidence="8">
    <location>
        <begin position="419"/>
        <end position="437"/>
    </location>
</feature>
<evidence type="ECO:0000313" key="10">
    <source>
        <dbReference type="Proteomes" id="UP001595616"/>
    </source>
</evidence>
<dbReference type="InterPro" id="IPR014743">
    <property type="entry name" value="Cl-channel_core"/>
</dbReference>
<keyword evidence="6 8" id="KW-0472">Membrane</keyword>
<evidence type="ECO:0000313" key="9">
    <source>
        <dbReference type="EMBL" id="MFC3810007.1"/>
    </source>
</evidence>
<feature type="transmembrane region" description="Helical" evidence="8">
    <location>
        <begin position="347"/>
        <end position="374"/>
    </location>
</feature>
<sequence>MEKYNFDTFAHFWNTKVKNLSIVKKISKKIPQKYIARFSGEALPLIVGSVLVGLISVLYEELFKHVEGWSINLFNYSPYYFFILSPLCFFLTQFIVTKYSKYASGSGIPQLLAAIEISETSFGNKVMHKLLGIKIILFKILSSLILLFGGGSIGREGPTLHISGSIFKIISDFMPKTRAKITQQTLLITGGASGLAAAFNTPLGGIVYVVEELTKAHINKLRTPIFSAVIIAGFTAQFFTGSYLFLGFPKIKSLPYNLIPMAILVSVLGGLMAGVFCKVVLAVIAYRKTIKNKNLFAIGLGLAFATLLFFTDSYSIGSGKPLINKILFDKTEALSYYSFPARFFGSILSFVTGGAGGIFATSLASGAALGQFVLSFFEFAEVHQNLLILMTMIAFLTGVTRTPFTSAVLVLEMTDRHSAIFYFLMAGIIAQYLSEYIQKKPIYEVIKDDIMEELKAKPKTQDPA</sequence>
<feature type="transmembrane region" description="Helical" evidence="8">
    <location>
        <begin position="79"/>
        <end position="96"/>
    </location>
</feature>
<dbReference type="CDD" id="cd01034">
    <property type="entry name" value="EriC_like"/>
    <property type="match status" value="1"/>
</dbReference>
<protein>
    <submittedName>
        <fullName evidence="9">Chloride channel protein</fullName>
    </submittedName>
</protein>
<keyword evidence="3 8" id="KW-0812">Transmembrane</keyword>
<evidence type="ECO:0000256" key="2">
    <source>
        <dbReference type="ARBA" id="ARBA00022448"/>
    </source>
</evidence>
<dbReference type="SUPFAM" id="SSF81340">
    <property type="entry name" value="Clc chloride channel"/>
    <property type="match status" value="1"/>
</dbReference>
<evidence type="ECO:0000256" key="4">
    <source>
        <dbReference type="ARBA" id="ARBA00022989"/>
    </source>
</evidence>
<evidence type="ECO:0000256" key="1">
    <source>
        <dbReference type="ARBA" id="ARBA00004141"/>
    </source>
</evidence>
<dbReference type="Proteomes" id="UP001595616">
    <property type="component" value="Unassembled WGS sequence"/>
</dbReference>
<feature type="transmembrane region" description="Helical" evidence="8">
    <location>
        <begin position="34"/>
        <end position="59"/>
    </location>
</feature>
<keyword evidence="7" id="KW-0868">Chloride</keyword>
<keyword evidence="10" id="KW-1185">Reference proteome</keyword>
<evidence type="ECO:0000256" key="6">
    <source>
        <dbReference type="ARBA" id="ARBA00023136"/>
    </source>
</evidence>
<feature type="transmembrane region" description="Helical" evidence="8">
    <location>
        <begin position="295"/>
        <end position="316"/>
    </location>
</feature>
<keyword evidence="2" id="KW-0813">Transport</keyword>
<feature type="transmembrane region" description="Helical" evidence="8">
    <location>
        <begin position="186"/>
        <end position="211"/>
    </location>
</feature>
<dbReference type="EMBL" id="JBHRYQ010000001">
    <property type="protein sequence ID" value="MFC3810007.1"/>
    <property type="molecule type" value="Genomic_DNA"/>
</dbReference>
<dbReference type="PANTHER" id="PTHR45711">
    <property type="entry name" value="CHLORIDE CHANNEL PROTEIN"/>
    <property type="match status" value="1"/>
</dbReference>
<name>A0ABV7YVE5_9BACT</name>
<comment type="caution">
    <text evidence="9">The sequence shown here is derived from an EMBL/GenBank/DDBJ whole genome shotgun (WGS) entry which is preliminary data.</text>
</comment>
<comment type="subcellular location">
    <subcellularLocation>
        <location evidence="1">Membrane</location>
        <topology evidence="1">Multi-pass membrane protein</topology>
    </subcellularLocation>
</comment>
<feature type="transmembrane region" description="Helical" evidence="8">
    <location>
        <begin position="386"/>
        <end position="404"/>
    </location>
</feature>
<evidence type="ECO:0000256" key="8">
    <source>
        <dbReference type="SAM" id="Phobius"/>
    </source>
</evidence>
<evidence type="ECO:0000256" key="7">
    <source>
        <dbReference type="ARBA" id="ARBA00023214"/>
    </source>
</evidence>
<dbReference type="RefSeq" id="WP_379835740.1">
    <property type="nucleotide sequence ID" value="NZ_JBHRYQ010000001.1"/>
</dbReference>
<dbReference type="PRINTS" id="PR00762">
    <property type="entry name" value="CLCHANNEL"/>
</dbReference>
<dbReference type="InterPro" id="IPR001807">
    <property type="entry name" value="ClC"/>
</dbReference>
<evidence type="ECO:0000256" key="3">
    <source>
        <dbReference type="ARBA" id="ARBA00022692"/>
    </source>
</evidence>
<evidence type="ECO:0000256" key="5">
    <source>
        <dbReference type="ARBA" id="ARBA00023065"/>
    </source>
</evidence>
<feature type="transmembrane region" description="Helical" evidence="8">
    <location>
        <begin position="258"/>
        <end position="283"/>
    </location>
</feature>
<organism evidence="9 10">
    <name type="scientific">Lacihabitans lacunae</name>
    <dbReference type="NCBI Taxonomy" id="1028214"/>
    <lineage>
        <taxon>Bacteria</taxon>
        <taxon>Pseudomonadati</taxon>
        <taxon>Bacteroidota</taxon>
        <taxon>Cytophagia</taxon>
        <taxon>Cytophagales</taxon>
        <taxon>Leadbetterellaceae</taxon>
        <taxon>Lacihabitans</taxon>
    </lineage>
</organism>
<gene>
    <name evidence="9" type="ORF">ACFOOI_05030</name>
</gene>
<dbReference type="Pfam" id="PF00654">
    <property type="entry name" value="Voltage_CLC"/>
    <property type="match status" value="1"/>
</dbReference>
<feature type="transmembrane region" description="Helical" evidence="8">
    <location>
        <begin position="135"/>
        <end position="153"/>
    </location>
</feature>
<feature type="transmembrane region" description="Helical" evidence="8">
    <location>
        <begin position="223"/>
        <end position="246"/>
    </location>
</feature>
<keyword evidence="5" id="KW-0406">Ion transport</keyword>
<dbReference type="Gene3D" id="1.10.3080.10">
    <property type="entry name" value="Clc chloride channel"/>
    <property type="match status" value="1"/>
</dbReference>
<keyword evidence="4 8" id="KW-1133">Transmembrane helix</keyword>
<reference evidence="10" key="1">
    <citation type="journal article" date="2019" name="Int. J. Syst. Evol. Microbiol.">
        <title>The Global Catalogue of Microorganisms (GCM) 10K type strain sequencing project: providing services to taxonomists for standard genome sequencing and annotation.</title>
        <authorList>
            <consortium name="The Broad Institute Genomics Platform"/>
            <consortium name="The Broad Institute Genome Sequencing Center for Infectious Disease"/>
            <person name="Wu L."/>
            <person name="Ma J."/>
        </authorList>
    </citation>
    <scope>NUCLEOTIDE SEQUENCE [LARGE SCALE GENOMIC DNA]</scope>
    <source>
        <strain evidence="10">CECT 7956</strain>
    </source>
</reference>
<dbReference type="PANTHER" id="PTHR45711:SF6">
    <property type="entry name" value="CHLORIDE CHANNEL PROTEIN"/>
    <property type="match status" value="1"/>
</dbReference>
<proteinExistence type="predicted"/>